<gene>
    <name evidence="1" type="ORF">CK240_11045</name>
</gene>
<accession>A0A2A2GHC7</accession>
<keyword evidence="2" id="KW-1185">Reference proteome</keyword>
<dbReference type="Proteomes" id="UP000218023">
    <property type="component" value="Unassembled WGS sequence"/>
</dbReference>
<evidence type="ECO:0000313" key="1">
    <source>
        <dbReference type="EMBL" id="PAU97026.1"/>
    </source>
</evidence>
<dbReference type="Pfam" id="PF07372">
    <property type="entry name" value="DUF1491"/>
    <property type="match status" value="1"/>
</dbReference>
<dbReference type="OrthoDB" id="9809136at2"/>
<sequence length="109" mass="11848">MMEPRLTAGLRVAALLRRADLEGRAAYVVHRGDDTAGALAVSVVRPGGTVELWAQEYDLSADRRAWVRQAEGTARDIDAAIARRRAADPDLWVIEVELPGQAAVTDLLD</sequence>
<dbReference type="EMBL" id="NSJZ01000008">
    <property type="protein sequence ID" value="PAU97026.1"/>
    <property type="molecule type" value="Genomic_DNA"/>
</dbReference>
<name>A0A2A2GHC7_9RHOB</name>
<comment type="caution">
    <text evidence="1">The sequence shown here is derived from an EMBL/GenBank/DDBJ whole genome shotgun (WGS) entry which is preliminary data.</text>
</comment>
<organism evidence="1 2">
    <name type="scientific">Paracoccus salipaludis</name>
    <dbReference type="NCBI Taxonomy" id="2032623"/>
    <lineage>
        <taxon>Bacteria</taxon>
        <taxon>Pseudomonadati</taxon>
        <taxon>Pseudomonadota</taxon>
        <taxon>Alphaproteobacteria</taxon>
        <taxon>Rhodobacterales</taxon>
        <taxon>Paracoccaceae</taxon>
        <taxon>Paracoccus</taxon>
    </lineage>
</organism>
<evidence type="ECO:0000313" key="2">
    <source>
        <dbReference type="Proteomes" id="UP000218023"/>
    </source>
</evidence>
<dbReference type="Gene3D" id="3.40.1530.20">
    <property type="entry name" value="Protein of unknown function (DUF1491)"/>
    <property type="match status" value="1"/>
</dbReference>
<reference evidence="1 2" key="1">
    <citation type="submission" date="2017-09" db="EMBL/GenBank/DDBJ databases">
        <title>Paracoccus alkalisoli sp. nov., isolated from saline alkaline soil.</title>
        <authorList>
            <person name="Dong X."/>
            <person name="Zhang G."/>
        </authorList>
    </citation>
    <scope>NUCLEOTIDE SEQUENCE [LARGE SCALE GENOMIC DNA]</scope>
    <source>
        <strain evidence="1 2">WN007</strain>
    </source>
</reference>
<dbReference type="AlphaFoldDB" id="A0A2A2GHC7"/>
<dbReference type="InterPro" id="IPR009964">
    <property type="entry name" value="DUF1491"/>
</dbReference>
<protein>
    <submittedName>
        <fullName evidence="1">GTP-binding protein Era</fullName>
    </submittedName>
</protein>
<proteinExistence type="predicted"/>